<reference evidence="9 10" key="1">
    <citation type="submission" date="2023-07" db="EMBL/GenBank/DDBJ databases">
        <title>Sequencing the genomes of 1000 actinobacteria strains.</title>
        <authorList>
            <person name="Klenk H.-P."/>
        </authorList>
    </citation>
    <scope>NUCLEOTIDE SEQUENCE [LARGE SCALE GENOMIC DNA]</scope>
    <source>
        <strain evidence="9 10">DSM 43749</strain>
    </source>
</reference>
<evidence type="ECO:0000313" key="10">
    <source>
        <dbReference type="Proteomes" id="UP001268819"/>
    </source>
</evidence>
<evidence type="ECO:0000256" key="6">
    <source>
        <dbReference type="ARBA" id="ARBA00023211"/>
    </source>
</evidence>
<proteinExistence type="predicted"/>
<dbReference type="InterPro" id="IPR000086">
    <property type="entry name" value="NUDIX_hydrolase_dom"/>
</dbReference>
<evidence type="ECO:0000256" key="3">
    <source>
        <dbReference type="ARBA" id="ARBA00022723"/>
    </source>
</evidence>
<comment type="cofactor">
    <cofactor evidence="1">
        <name>Mn(2+)</name>
        <dbReference type="ChEBI" id="CHEBI:29035"/>
    </cofactor>
</comment>
<keyword evidence="4" id="KW-0378">Hydrolase</keyword>
<feature type="region of interest" description="Disordered" evidence="7">
    <location>
        <begin position="1"/>
        <end position="26"/>
    </location>
</feature>
<dbReference type="PROSITE" id="PS51462">
    <property type="entry name" value="NUDIX"/>
    <property type="match status" value="1"/>
</dbReference>
<dbReference type="PANTHER" id="PTHR12318:SF0">
    <property type="entry name" value="ACYL-COENZYME A DIPHOSPHATASE NUDT19"/>
    <property type="match status" value="1"/>
</dbReference>
<accession>A0ABU1Q465</accession>
<dbReference type="SUPFAM" id="SSF55811">
    <property type="entry name" value="Nudix"/>
    <property type="match status" value="1"/>
</dbReference>
<evidence type="ECO:0000256" key="7">
    <source>
        <dbReference type="SAM" id="MobiDB-lite"/>
    </source>
</evidence>
<dbReference type="PANTHER" id="PTHR12318">
    <property type="entry name" value="TESTOSTERONE-REGULATED PROTEIN RP2"/>
    <property type="match status" value="1"/>
</dbReference>
<dbReference type="InterPro" id="IPR039121">
    <property type="entry name" value="NUDT19"/>
</dbReference>
<evidence type="ECO:0000256" key="5">
    <source>
        <dbReference type="ARBA" id="ARBA00022842"/>
    </source>
</evidence>
<evidence type="ECO:0000256" key="1">
    <source>
        <dbReference type="ARBA" id="ARBA00001936"/>
    </source>
</evidence>
<sequence length="267" mass="28484">MRELPDELVLPASMVPSTPTGPPVEPRDAATVVLVRDGDRGIEAFLLRRVAGMAFAGGMTVFPGGGVDPRDADTSVAWSGPAPGWWASKFACSPELAVALVCAAVRETFEESGVLLAGPSAATVVADTTPYAAARAALVARELSFARFLADEGLVLRADLLRPWANWVTPPEEPRRYDTRFFVALLPEGQKADGATTEASDAVWQRPADALADWKAGRRALMPPTWVTLTEVDELGSVGAVLDESREVSKIIPKIVRDGDVLRVVLP</sequence>
<keyword evidence="10" id="KW-1185">Reference proteome</keyword>
<gene>
    <name evidence="9" type="ORF">J2S66_006032</name>
</gene>
<dbReference type="InterPro" id="IPR015797">
    <property type="entry name" value="NUDIX_hydrolase-like_dom_sf"/>
</dbReference>
<evidence type="ECO:0000256" key="2">
    <source>
        <dbReference type="ARBA" id="ARBA00001946"/>
    </source>
</evidence>
<dbReference type="Proteomes" id="UP001268819">
    <property type="component" value="Unassembled WGS sequence"/>
</dbReference>
<protein>
    <submittedName>
        <fullName evidence="9">8-oxo-dGTP pyrophosphatase MutT (NUDIX family)</fullName>
    </submittedName>
</protein>
<organism evidence="9 10">
    <name type="scientific">Saccharothrix longispora</name>
    <dbReference type="NCBI Taxonomy" id="33920"/>
    <lineage>
        <taxon>Bacteria</taxon>
        <taxon>Bacillati</taxon>
        <taxon>Actinomycetota</taxon>
        <taxon>Actinomycetes</taxon>
        <taxon>Pseudonocardiales</taxon>
        <taxon>Pseudonocardiaceae</taxon>
        <taxon>Saccharothrix</taxon>
    </lineage>
</organism>
<comment type="caution">
    <text evidence="9">The sequence shown here is derived from an EMBL/GenBank/DDBJ whole genome shotgun (WGS) entry which is preliminary data.</text>
</comment>
<evidence type="ECO:0000259" key="8">
    <source>
        <dbReference type="PROSITE" id="PS51462"/>
    </source>
</evidence>
<keyword evidence="5" id="KW-0460">Magnesium</keyword>
<keyword evidence="6" id="KW-0464">Manganese</keyword>
<feature type="domain" description="Nudix hydrolase" evidence="8">
    <location>
        <begin position="25"/>
        <end position="227"/>
    </location>
</feature>
<comment type="cofactor">
    <cofactor evidence="2">
        <name>Mg(2+)</name>
        <dbReference type="ChEBI" id="CHEBI:18420"/>
    </cofactor>
</comment>
<keyword evidence="3" id="KW-0479">Metal-binding</keyword>
<evidence type="ECO:0000313" key="9">
    <source>
        <dbReference type="EMBL" id="MDR6597648.1"/>
    </source>
</evidence>
<dbReference type="CDD" id="cd18870">
    <property type="entry name" value="NUDIX_AcylCoAdiphos_Nudt19"/>
    <property type="match status" value="1"/>
</dbReference>
<dbReference type="Gene3D" id="3.90.79.10">
    <property type="entry name" value="Nucleoside Triphosphate Pyrophosphohydrolase"/>
    <property type="match status" value="1"/>
</dbReference>
<evidence type="ECO:0000256" key="4">
    <source>
        <dbReference type="ARBA" id="ARBA00022801"/>
    </source>
</evidence>
<name>A0ABU1Q465_9PSEU</name>
<dbReference type="EMBL" id="JAVDSG010000001">
    <property type="protein sequence ID" value="MDR6597648.1"/>
    <property type="molecule type" value="Genomic_DNA"/>
</dbReference>